<dbReference type="STRING" id="488533.SAMN04487960_1048"/>
<dbReference type="CDD" id="cd16345">
    <property type="entry name" value="LMWP_ArsC"/>
    <property type="match status" value="1"/>
</dbReference>
<dbReference type="Proteomes" id="UP000199675">
    <property type="component" value="Unassembled WGS sequence"/>
</dbReference>
<dbReference type="InterPro" id="IPR036196">
    <property type="entry name" value="Ptyr_pPase_sf"/>
</dbReference>
<evidence type="ECO:0000313" key="3">
    <source>
        <dbReference type="EMBL" id="SDW73724.1"/>
    </source>
</evidence>
<dbReference type="InterPro" id="IPR023485">
    <property type="entry name" value="Ptyr_pPase"/>
</dbReference>
<dbReference type="Gene3D" id="3.40.50.2300">
    <property type="match status" value="1"/>
</dbReference>
<keyword evidence="5" id="KW-1185">Reference proteome</keyword>
<sequence length="143" mass="15565">MADPMQSRQRVLFLCTGNSCRSQMAEGLLRAHHGDRYDVVSAGTRPVAVNPWAIRVMADGGYDISGQRSQSLDEFHGEGIDVVVSVCDAASGLCPDFPGSTRLRWSVPDPADARGSDEQILARFRSVREDLRQRIEAAFGATA</sequence>
<dbReference type="AlphaFoldDB" id="A0A1H3CBC1"/>
<evidence type="ECO:0000313" key="4">
    <source>
        <dbReference type="EMBL" id="SDX51396.1"/>
    </source>
</evidence>
<dbReference type="SMART" id="SM00226">
    <property type="entry name" value="LMWPc"/>
    <property type="match status" value="1"/>
</dbReference>
<accession>A0A1H3CBC1</accession>
<protein>
    <submittedName>
        <fullName evidence="4">Arsenate reductase</fullName>
    </submittedName>
</protein>
<reference evidence="4 5" key="1">
    <citation type="submission" date="2016-10" db="EMBL/GenBank/DDBJ databases">
        <authorList>
            <person name="de Groot N.N."/>
        </authorList>
    </citation>
    <scope>NUCLEOTIDE SEQUENCE [LARGE SCALE GENOMIC DNA]</scope>
    <source>
        <strain evidence="4 5">CGMCC 1.7059</strain>
    </source>
</reference>
<dbReference type="EMBL" id="FNNE01000004">
    <property type="protein sequence ID" value="SDW73724.1"/>
    <property type="molecule type" value="Genomic_DNA"/>
</dbReference>
<proteinExistence type="predicted"/>
<organism evidence="4 5">
    <name type="scientific">Marinobacter mobilis</name>
    <dbReference type="NCBI Taxonomy" id="488533"/>
    <lineage>
        <taxon>Bacteria</taxon>
        <taxon>Pseudomonadati</taxon>
        <taxon>Pseudomonadota</taxon>
        <taxon>Gammaproteobacteria</taxon>
        <taxon>Pseudomonadales</taxon>
        <taxon>Marinobacteraceae</taxon>
        <taxon>Marinobacter</taxon>
    </lineage>
</organism>
<evidence type="ECO:0000256" key="1">
    <source>
        <dbReference type="ARBA" id="ARBA00022849"/>
    </source>
</evidence>
<gene>
    <name evidence="3" type="ORF">SAMN04487960_1048</name>
    <name evidence="4" type="ORF">SAMN04487960_110107</name>
</gene>
<feature type="domain" description="Phosphotyrosine protein phosphatase I" evidence="2">
    <location>
        <begin position="9"/>
        <end position="141"/>
    </location>
</feature>
<dbReference type="Pfam" id="PF01451">
    <property type="entry name" value="LMWPc"/>
    <property type="match status" value="1"/>
</dbReference>
<name>A0A1H3CBC1_9GAMM</name>
<dbReference type="GO" id="GO:0046685">
    <property type="term" value="P:response to arsenic-containing substance"/>
    <property type="evidence" value="ECO:0007669"/>
    <property type="project" value="UniProtKB-KW"/>
</dbReference>
<keyword evidence="1" id="KW-0059">Arsenical resistance</keyword>
<evidence type="ECO:0000313" key="5">
    <source>
        <dbReference type="Proteomes" id="UP000199675"/>
    </source>
</evidence>
<dbReference type="PANTHER" id="PTHR43428:SF1">
    <property type="entry name" value="ARSENATE REDUCTASE"/>
    <property type="match status" value="1"/>
</dbReference>
<evidence type="ECO:0000259" key="2">
    <source>
        <dbReference type="SMART" id="SM00226"/>
    </source>
</evidence>
<dbReference type="RefSeq" id="WP_217634548.1">
    <property type="nucleotide sequence ID" value="NZ_FNNE01000004.1"/>
</dbReference>
<dbReference type="SUPFAM" id="SSF52788">
    <property type="entry name" value="Phosphotyrosine protein phosphatases I"/>
    <property type="match status" value="1"/>
</dbReference>
<dbReference type="PANTHER" id="PTHR43428">
    <property type="entry name" value="ARSENATE REDUCTASE"/>
    <property type="match status" value="1"/>
</dbReference>
<dbReference type="EMBL" id="FNNE01000010">
    <property type="protein sequence ID" value="SDX51396.1"/>
    <property type="molecule type" value="Genomic_DNA"/>
</dbReference>